<keyword evidence="5" id="KW-0862">Zinc</keyword>
<feature type="domain" description="PHD-type" evidence="13">
    <location>
        <begin position="1230"/>
        <end position="1280"/>
    </location>
</feature>
<gene>
    <name evidence="14" type="ORF">C5167_032940</name>
</gene>
<feature type="compositionally biased region" description="Basic and acidic residues" evidence="12">
    <location>
        <begin position="1857"/>
        <end position="1874"/>
    </location>
</feature>
<evidence type="ECO:0000256" key="2">
    <source>
        <dbReference type="ARBA" id="ARBA00022679"/>
    </source>
</evidence>
<dbReference type="PROSITE" id="PS51543">
    <property type="entry name" value="FYRC"/>
    <property type="match status" value="1"/>
</dbReference>
<feature type="region of interest" description="Disordered" evidence="12">
    <location>
        <begin position="254"/>
        <end position="336"/>
    </location>
</feature>
<dbReference type="SUPFAM" id="SSF57903">
    <property type="entry name" value="FYVE/PHD zinc finger"/>
    <property type="match status" value="2"/>
</dbReference>
<keyword evidence="9" id="KW-0804">Transcription</keyword>
<evidence type="ECO:0000256" key="1">
    <source>
        <dbReference type="ARBA" id="ARBA00004123"/>
    </source>
</evidence>
<feature type="compositionally biased region" description="Basic and acidic residues" evidence="12">
    <location>
        <begin position="1976"/>
        <end position="1995"/>
    </location>
</feature>
<dbReference type="PROSITE" id="PS50016">
    <property type="entry name" value="ZF_PHD_2"/>
    <property type="match status" value="2"/>
</dbReference>
<dbReference type="InterPro" id="IPR019786">
    <property type="entry name" value="Zinc_finger_PHD-type_CS"/>
</dbReference>
<dbReference type="PANTHER" id="PTHR47162:SF10">
    <property type="entry name" value="METHYL-CPG-BINDING DOMAIN-CONTAINING PROTEIN 9 ISOFORM X1"/>
    <property type="match status" value="1"/>
</dbReference>
<dbReference type="EMBL" id="CM010721">
    <property type="protein sequence ID" value="RZC69812.1"/>
    <property type="molecule type" value="Genomic_DNA"/>
</dbReference>
<evidence type="ECO:0000256" key="6">
    <source>
        <dbReference type="ARBA" id="ARBA00023015"/>
    </source>
</evidence>
<dbReference type="STRING" id="3469.A0A4Y7KBT7"/>
<evidence type="ECO:0000256" key="8">
    <source>
        <dbReference type="ARBA" id="ARBA00023125"/>
    </source>
</evidence>
<dbReference type="InterPro" id="IPR013083">
    <property type="entry name" value="Znf_RING/FYVE/PHD"/>
</dbReference>
<feature type="region of interest" description="Disordered" evidence="12">
    <location>
        <begin position="1516"/>
        <end position="1541"/>
    </location>
</feature>
<dbReference type="InterPro" id="IPR011011">
    <property type="entry name" value="Znf_FYVE_PHD"/>
</dbReference>
<feature type="compositionally biased region" description="Polar residues" evidence="12">
    <location>
        <begin position="1"/>
        <end position="20"/>
    </location>
</feature>
<dbReference type="Proteomes" id="UP000316621">
    <property type="component" value="Chromosome 7"/>
</dbReference>
<evidence type="ECO:0000256" key="4">
    <source>
        <dbReference type="ARBA" id="ARBA00022771"/>
    </source>
</evidence>
<sequence length="2169" mass="240957">MDSSTTPDTAKPSESSSSRQPLVFEIDLNEIPYSSSSTQEDPSVFSATPPLLDANEVVRSVHGNPRLAFRPPTDLPADVRGVPCVCGRAEARGGVLVCDGCDRWFHLSCCSMRSRQAIVLEDWICSSCLGNGVGTKRWNLGCVSNTVTVAIPPPPPPTTKRTAVRPLLDINSSPPRDEDVEEFEQHSRMRTLGDTHISGFPYGTPVKYPILWHPSAAVQRESGINSHPIKLASERFLNRELTMSRSWEEADLNPTPMRRFRSTNSFNSPRRKELARHSRTNSSADNREALRNSRSGDFSSDVEIVEPHARNLGRSARIREAGQGENGGSESDRPNNGLPVQFEDLFLTCLGKVDSRPSYHDRSHIWPVGYRSSWHDKVTGSLFVCDVLDGGSSGPIFKVRRCPCSASVIPDASIVLLRQILGQSEAESKVESEIVILSDLSDTEDTDIQVLLSDPCPPEQDLLSCFAVSTLSESYCVTKDIFTPQTKCLVQKSGGLFSSKLGLQDEVGEFFAEGRSSSSVWGKVSEMFVEACREAFKKTCSVQFCCTHESDGTNSWSVIDAKDRNGVGSPSKFCDMSGPRHIPRVVQSLDELEMMCQEVEKWLNQDRFGLDMEFVQEMIEQLPGSDACSEYEFLTRRSEYSNFEVVGNGLLHAKRKGLFQGMEYGEAADGLFGKSKRLKQNMVQDLGIRRHFPHGKPLSSKLSTELVGDVLQVYELLWRFNDVLALRETLSFEELEGELINPWFHDLSFMEKLEKGNQENADLVLHSSHGMVGHNVTPSGEPNSIVLGDLSPKFIKVDTASEKEAAQAKLASHTYYRCTGVALTKVHRSLLNLLVGELQAKVAVLVDPNFDAGESKSRRGRRKDADKLSSLRKLKIDMLPVNELTWPELARRFILAYLCMEGNLDSSEVSSREDIKVFRCLQGDGGMVCGSLAGVGGIEADALLLAEATKHIFGSLKRENDIWSMEYIDEVDAPETIVTETSNEIPEWAKVLEPARKLPTNVGTRIRKCVYEALDRGPPEWAKKILRHSISKEVYKGNASGPTKKAVVSVLTRVADEVSQRKPVVVKKERRVKTMSDIVMKQCHYVLRRTVLEDEAKTFCNLLGTTSLNPNANEDDGILGYPAMVSRALDFRTIDLRLAVGTYGGSYEAFLEDVREVWHNIRTAYGDRPDLMLLAEQLSGNFELLYEKEVLDLVQKIKEHADPQCLSPALKKEIDEFLCGKEIPKAPWDDGVCRLCGIDKSDETVLLCDHCDSEYHTYCLIPPLLKIPIGNWYCPTCIESGEVKAPPDTHVIHQRRQKRYQGEGTRIFSETLNKLAAIMEEKEYWDCSLEEAFSGHLLWLIHFYLDVEGLLAEVFERRGVDSSVVREHLDQCAEMSADVQQKLRSFSTELRNLKYKEEVLTKESKVALNGVGEAGKEGVASMLLSLSRGSGQHQTSNNSYNFCSPFPGMIQLDDVAEENDSNNVNNNSNWSFGKSNSGDHCNGSRNLSVLAADSDGQKPDGLSVLDDNLALESLSPDKASKSSESNKHSEVQLPALQKKQVGDLRKELATESTMSEKHEVGTETTDCVQPMFEVLNEPRAYNLEVDSLKNEISHMENSIGVLESQLLQLSMRREFLGRDNAGRLYWALNMPGKCPWLVVDGSTPVNSTPDDAKSSNAKEQVLPGMEGSTSACGYESHDGVLGFSSWVSYDSDVEIQELLGWLNSSDPRERELKESILQMHRLKSQSSQQAGNPILSDFQVTGLRSFDGGKDGTSLATKASTILETMYGPCMDPETSDTIPKRRGRKLKATSDDKIYRCECLELVWPSRPHCLTCHQTFSTNLELAGHNDGRCNSLSPANDEGKETDDHTKGKGKVSTNREEHASETSRIDASKSGKLDSSSRVIKFQKKEMVCPYNLEEIKKKFITNDSNKELVKGIGLIGSDGIPSLVPSTSLYLHDPTLILNIAQQKEAENGTRCNALEVVSQQKNKTVSVDKNPTDSAKRSAKNSLKEEQPKGKSLVSENSNKKGPESSKKNTPAPKAPCCVVPERSLRPVVGKVTPILRRLKSNLLDMDAALPEEALRPLKSDPLKRSAWRAFVKSAESIFEMIQSIIVFEDMIKTEYLKNSWYYWSSLSAAAKTSTISSLALRIYTLDANIIYQKSPPDSDASPPTTDTNPRLSKKRKDTEGRS</sequence>
<dbReference type="Gene3D" id="3.30.40.10">
    <property type="entry name" value="Zinc/RING finger domain, C3HC4 (zinc finger)"/>
    <property type="match status" value="2"/>
</dbReference>
<feature type="compositionally biased region" description="Low complexity" evidence="12">
    <location>
        <begin position="2141"/>
        <end position="2156"/>
    </location>
</feature>
<evidence type="ECO:0000256" key="5">
    <source>
        <dbReference type="ARBA" id="ARBA00022833"/>
    </source>
</evidence>
<dbReference type="InterPro" id="IPR003888">
    <property type="entry name" value="FYrich_N"/>
</dbReference>
<evidence type="ECO:0000313" key="15">
    <source>
        <dbReference type="Proteomes" id="UP000316621"/>
    </source>
</evidence>
<feature type="region of interest" description="Disordered" evidence="12">
    <location>
        <begin position="1"/>
        <end position="22"/>
    </location>
</feature>
<evidence type="ECO:0000256" key="7">
    <source>
        <dbReference type="ARBA" id="ARBA00023117"/>
    </source>
</evidence>
<dbReference type="PANTHER" id="PTHR47162">
    <property type="entry name" value="OS02G0192300 PROTEIN"/>
    <property type="match status" value="1"/>
</dbReference>
<dbReference type="SMART" id="SM00249">
    <property type="entry name" value="PHD"/>
    <property type="match status" value="2"/>
</dbReference>
<feature type="compositionally biased region" description="Basic and acidic residues" evidence="12">
    <location>
        <begin position="1840"/>
        <end position="1850"/>
    </location>
</feature>
<keyword evidence="8" id="KW-0238">DNA-binding</keyword>
<dbReference type="InterPro" id="IPR001965">
    <property type="entry name" value="Znf_PHD"/>
</dbReference>
<keyword evidence="10" id="KW-0539">Nucleus</keyword>
<dbReference type="CDD" id="cd15489">
    <property type="entry name" value="PHD_SF"/>
    <property type="match status" value="1"/>
</dbReference>
<evidence type="ECO:0000256" key="3">
    <source>
        <dbReference type="ARBA" id="ARBA00022723"/>
    </source>
</evidence>
<keyword evidence="7" id="KW-0103">Bromodomain</keyword>
<dbReference type="Gene3D" id="1.20.920.10">
    <property type="entry name" value="Bromodomain-like"/>
    <property type="match status" value="1"/>
</dbReference>
<feature type="region of interest" description="Disordered" evidence="12">
    <location>
        <begin position="1966"/>
        <end position="2023"/>
    </location>
</feature>
<proteinExistence type="predicted"/>
<dbReference type="GO" id="GO:0003677">
    <property type="term" value="F:DNA binding"/>
    <property type="evidence" value="ECO:0007669"/>
    <property type="project" value="UniProtKB-KW"/>
</dbReference>
<dbReference type="InterPro" id="IPR019787">
    <property type="entry name" value="Znf_PHD-finger"/>
</dbReference>
<dbReference type="Gramene" id="RZC69812">
    <property type="protein sequence ID" value="RZC69812"/>
    <property type="gene ID" value="C5167_032940"/>
</dbReference>
<keyword evidence="2" id="KW-0808">Transferase</keyword>
<feature type="compositionally biased region" description="Basic and acidic residues" evidence="12">
    <location>
        <begin position="1518"/>
        <end position="1530"/>
    </location>
</feature>
<evidence type="ECO:0000256" key="12">
    <source>
        <dbReference type="SAM" id="MobiDB-lite"/>
    </source>
</evidence>
<keyword evidence="3" id="KW-0479">Metal-binding</keyword>
<feature type="region of interest" description="Disordered" evidence="12">
    <location>
        <begin position="1647"/>
        <end position="1669"/>
    </location>
</feature>
<dbReference type="OMA" id="CPFKFEE"/>
<dbReference type="GO" id="GO:0016740">
    <property type="term" value="F:transferase activity"/>
    <property type="evidence" value="ECO:0007669"/>
    <property type="project" value="UniProtKB-KW"/>
</dbReference>
<dbReference type="InterPro" id="IPR036427">
    <property type="entry name" value="Bromodomain-like_sf"/>
</dbReference>
<keyword evidence="4 11" id="KW-0863">Zinc-finger</keyword>
<dbReference type="GO" id="GO:0140993">
    <property type="term" value="F:histone modifying activity"/>
    <property type="evidence" value="ECO:0007669"/>
    <property type="project" value="UniProtKB-ARBA"/>
</dbReference>
<dbReference type="SUPFAM" id="SSF47370">
    <property type="entry name" value="Bromodomain"/>
    <property type="match status" value="1"/>
</dbReference>
<evidence type="ECO:0000256" key="9">
    <source>
        <dbReference type="ARBA" id="ARBA00023163"/>
    </source>
</evidence>
<feature type="region of interest" description="Disordered" evidence="12">
    <location>
        <begin position="1833"/>
        <end position="1874"/>
    </location>
</feature>
<dbReference type="InterPro" id="IPR028941">
    <property type="entry name" value="WHIM2_dom"/>
</dbReference>
<keyword evidence="15" id="KW-1185">Reference proteome</keyword>
<evidence type="ECO:0000256" key="11">
    <source>
        <dbReference type="PROSITE-ProRule" id="PRU00146"/>
    </source>
</evidence>
<feature type="compositionally biased region" description="Polar residues" evidence="12">
    <location>
        <begin position="1966"/>
        <end position="1975"/>
    </location>
</feature>
<comment type="subcellular location">
    <subcellularLocation>
        <location evidence="1">Nucleus</location>
    </subcellularLocation>
</comment>
<feature type="compositionally biased region" description="Basic and acidic residues" evidence="12">
    <location>
        <begin position="2004"/>
        <end position="2013"/>
    </location>
</feature>
<reference evidence="14 15" key="1">
    <citation type="journal article" date="2018" name="Science">
        <title>The opium poppy genome and morphinan production.</title>
        <authorList>
            <person name="Guo L."/>
            <person name="Winzer T."/>
            <person name="Yang X."/>
            <person name="Li Y."/>
            <person name="Ning Z."/>
            <person name="He Z."/>
            <person name="Teodor R."/>
            <person name="Lu Y."/>
            <person name="Bowser T.A."/>
            <person name="Graham I.A."/>
            <person name="Ye K."/>
        </authorList>
    </citation>
    <scope>NUCLEOTIDE SEQUENCE [LARGE SCALE GENOMIC DNA]</scope>
    <source>
        <strain evidence="15">cv. HN1</strain>
        <tissue evidence="14">Leaves</tissue>
    </source>
</reference>
<dbReference type="PROSITE" id="PS01359">
    <property type="entry name" value="ZF_PHD_1"/>
    <property type="match status" value="2"/>
</dbReference>
<dbReference type="Pfam" id="PF00628">
    <property type="entry name" value="PHD"/>
    <property type="match status" value="2"/>
</dbReference>
<dbReference type="Pfam" id="PF15613">
    <property type="entry name" value="WSD"/>
    <property type="match status" value="1"/>
</dbReference>
<feature type="compositionally biased region" description="Polar residues" evidence="12">
    <location>
        <begin position="1647"/>
        <end position="1658"/>
    </location>
</feature>
<evidence type="ECO:0000256" key="10">
    <source>
        <dbReference type="ARBA" id="ARBA00023242"/>
    </source>
</evidence>
<dbReference type="Pfam" id="PF05964">
    <property type="entry name" value="FYRN"/>
    <property type="match status" value="1"/>
</dbReference>
<feature type="region of interest" description="Disordered" evidence="12">
    <location>
        <begin position="2140"/>
        <end position="2169"/>
    </location>
</feature>
<dbReference type="GO" id="GO:0008270">
    <property type="term" value="F:zinc ion binding"/>
    <property type="evidence" value="ECO:0007669"/>
    <property type="project" value="UniProtKB-KW"/>
</dbReference>
<dbReference type="GO" id="GO:0005634">
    <property type="term" value="C:nucleus"/>
    <property type="evidence" value="ECO:0007669"/>
    <property type="project" value="UniProtKB-SubCell"/>
</dbReference>
<protein>
    <recommendedName>
        <fullName evidence="13">PHD-type domain-containing protein</fullName>
    </recommendedName>
</protein>
<dbReference type="InterPro" id="IPR003889">
    <property type="entry name" value="FYrich_C"/>
</dbReference>
<keyword evidence="6" id="KW-0805">Transcription regulation</keyword>
<dbReference type="OrthoDB" id="1903104at2759"/>
<evidence type="ECO:0000259" key="13">
    <source>
        <dbReference type="PROSITE" id="PS50016"/>
    </source>
</evidence>
<name>A0A4Y7KBT7_PAPSO</name>
<dbReference type="Gene3D" id="3.30.160.360">
    <property type="match status" value="1"/>
</dbReference>
<dbReference type="CDD" id="cd15519">
    <property type="entry name" value="PHD1_Lid2p_like"/>
    <property type="match status" value="1"/>
</dbReference>
<accession>A0A4Y7KBT7</accession>
<dbReference type="PROSITE" id="PS51542">
    <property type="entry name" value="FYRN"/>
    <property type="match status" value="1"/>
</dbReference>
<evidence type="ECO:0000313" key="14">
    <source>
        <dbReference type="EMBL" id="RZC69812.1"/>
    </source>
</evidence>
<organism evidence="14 15">
    <name type="scientific">Papaver somniferum</name>
    <name type="common">Opium poppy</name>
    <dbReference type="NCBI Taxonomy" id="3469"/>
    <lineage>
        <taxon>Eukaryota</taxon>
        <taxon>Viridiplantae</taxon>
        <taxon>Streptophyta</taxon>
        <taxon>Embryophyta</taxon>
        <taxon>Tracheophyta</taxon>
        <taxon>Spermatophyta</taxon>
        <taxon>Magnoliopsida</taxon>
        <taxon>Ranunculales</taxon>
        <taxon>Papaveraceae</taxon>
        <taxon>Papaveroideae</taxon>
        <taxon>Papaver</taxon>
    </lineage>
</organism>
<feature type="domain" description="PHD-type" evidence="13">
    <location>
        <begin position="81"/>
        <end position="131"/>
    </location>
</feature>